<dbReference type="GO" id="GO:0032783">
    <property type="term" value="C:super elongation complex"/>
    <property type="evidence" value="ECO:0007669"/>
    <property type="project" value="InterPro"/>
</dbReference>
<feature type="compositionally biased region" description="Acidic residues" evidence="8">
    <location>
        <begin position="420"/>
        <end position="441"/>
    </location>
</feature>
<comment type="similarity">
    <text evidence="2">Belongs to the EAF family.</text>
</comment>
<dbReference type="Proteomes" id="UP000663888">
    <property type="component" value="Unassembled WGS sequence"/>
</dbReference>
<dbReference type="EMBL" id="CAJMWX010001139">
    <property type="protein sequence ID" value="CAE6470045.1"/>
    <property type="molecule type" value="Genomic_DNA"/>
</dbReference>
<feature type="region of interest" description="Disordered" evidence="8">
    <location>
        <begin position="287"/>
        <end position="441"/>
    </location>
</feature>
<keyword evidence="4" id="KW-0805">Transcription regulation</keyword>
<feature type="region of interest" description="Disordered" evidence="8">
    <location>
        <begin position="178"/>
        <end position="237"/>
    </location>
</feature>
<evidence type="ECO:0000313" key="10">
    <source>
        <dbReference type="EMBL" id="CAE6470045.1"/>
    </source>
</evidence>
<organism evidence="10 11">
    <name type="scientific">Rhizoctonia solani</name>
    <dbReference type="NCBI Taxonomy" id="456999"/>
    <lineage>
        <taxon>Eukaryota</taxon>
        <taxon>Fungi</taxon>
        <taxon>Dikarya</taxon>
        <taxon>Basidiomycota</taxon>
        <taxon>Agaricomycotina</taxon>
        <taxon>Agaricomycetes</taxon>
        <taxon>Cantharellales</taxon>
        <taxon>Ceratobasidiaceae</taxon>
        <taxon>Rhizoctonia</taxon>
    </lineage>
</organism>
<evidence type="ECO:0000256" key="1">
    <source>
        <dbReference type="ARBA" id="ARBA00004123"/>
    </source>
</evidence>
<reference evidence="10" key="1">
    <citation type="submission" date="2021-01" db="EMBL/GenBank/DDBJ databases">
        <authorList>
            <person name="Kaushik A."/>
        </authorList>
    </citation>
    <scope>NUCLEOTIDE SEQUENCE</scope>
    <source>
        <strain evidence="10">AG4-R118</strain>
    </source>
</reference>
<accession>A0A8H3C0P2</accession>
<feature type="compositionally biased region" description="Acidic residues" evidence="8">
    <location>
        <begin position="217"/>
        <end position="226"/>
    </location>
</feature>
<feature type="compositionally biased region" description="Low complexity" evidence="8">
    <location>
        <begin position="141"/>
        <end position="152"/>
    </location>
</feature>
<keyword evidence="3" id="KW-0597">Phosphoprotein</keyword>
<evidence type="ECO:0000256" key="5">
    <source>
        <dbReference type="ARBA" id="ARBA00023159"/>
    </source>
</evidence>
<evidence type="ECO:0000256" key="3">
    <source>
        <dbReference type="ARBA" id="ARBA00022553"/>
    </source>
</evidence>
<evidence type="ECO:0000256" key="6">
    <source>
        <dbReference type="ARBA" id="ARBA00023163"/>
    </source>
</evidence>
<protein>
    <recommendedName>
        <fullName evidence="9">Transcription elongation factor Eaf N-terminal domain-containing protein</fullName>
    </recommendedName>
</protein>
<sequence length="441" mass="47204">MAQIDAKSWGTGVPIPEGRCVVNLDDSALRMLEPAQHRKNPAQSTFHSFKYHFKPESIDVRKPGKVQMPNPPRAAGDGGAALDVELLGPNAEDKHLFTAVEQATKDLDVFMIFDPTTGAFTMYEADSSVILSYDRAASKAASRSRSKTSPATQPLPIPSVTKAAPAAPVRLPMTSIEPPVVTDSVKRSAVAPKAKRPKPKPVPEPKQPTPPPALVQEEAEEGELELEPVSVPIPAQSDLMEVDIGTPTEGAEAGELDAEPDGILPWDAVPTTLHKRAAAKASAFTAADPDEEIINFGPSLGGARDPPARKGQTKSSSAARSGVGGIVFPKAAPKQHQPREPPPRPVPVPPPVQPNPDPEEDEFEEIVPGVQDELESAMMKVLHESSDDDDDDEEEEDEEEDGDGGFDVQAFEQALAQEVPQDEGETDSEDDEDSSSEEEDD</sequence>
<comment type="caution">
    <text evidence="10">The sequence shown here is derived from an EMBL/GenBank/DDBJ whole genome shotgun (WGS) entry which is preliminary data.</text>
</comment>
<dbReference type="AlphaFoldDB" id="A0A8H3C0P2"/>
<dbReference type="GO" id="GO:0006368">
    <property type="term" value="P:transcription elongation by RNA polymerase II"/>
    <property type="evidence" value="ECO:0007669"/>
    <property type="project" value="InterPro"/>
</dbReference>
<evidence type="ECO:0000256" key="4">
    <source>
        <dbReference type="ARBA" id="ARBA00023015"/>
    </source>
</evidence>
<evidence type="ECO:0000256" key="7">
    <source>
        <dbReference type="ARBA" id="ARBA00023242"/>
    </source>
</evidence>
<name>A0A8H3C0P2_9AGAM</name>
<keyword evidence="7" id="KW-0539">Nucleus</keyword>
<feature type="compositionally biased region" description="Acidic residues" evidence="8">
    <location>
        <begin position="386"/>
        <end position="404"/>
    </location>
</feature>
<evidence type="ECO:0000256" key="2">
    <source>
        <dbReference type="ARBA" id="ARBA00007798"/>
    </source>
</evidence>
<dbReference type="InterPro" id="IPR019194">
    <property type="entry name" value="Tscrpt_elong_fac_Eaf_N"/>
</dbReference>
<evidence type="ECO:0000313" key="11">
    <source>
        <dbReference type="Proteomes" id="UP000663888"/>
    </source>
</evidence>
<feature type="domain" description="Transcription elongation factor Eaf N-terminal" evidence="9">
    <location>
        <begin position="39"/>
        <end position="136"/>
    </location>
</feature>
<gene>
    <name evidence="10" type="ORF">RDB_LOCUS105275</name>
</gene>
<dbReference type="Pfam" id="PF09816">
    <property type="entry name" value="EAF"/>
    <property type="match status" value="1"/>
</dbReference>
<dbReference type="InterPro" id="IPR027093">
    <property type="entry name" value="EAF_fam"/>
</dbReference>
<evidence type="ECO:0000256" key="8">
    <source>
        <dbReference type="SAM" id="MobiDB-lite"/>
    </source>
</evidence>
<dbReference type="PANTHER" id="PTHR15970">
    <property type="entry name" value="ELL-ASSOCIATED FACTOR EAF"/>
    <property type="match status" value="1"/>
</dbReference>
<dbReference type="GO" id="GO:0003711">
    <property type="term" value="F:transcription elongation factor activity"/>
    <property type="evidence" value="ECO:0007669"/>
    <property type="project" value="TreeGrafter"/>
</dbReference>
<keyword evidence="5" id="KW-0010">Activator</keyword>
<dbReference type="PANTHER" id="PTHR15970:SF2">
    <property type="entry name" value="ELL-ASSOCIATED FACTOR EAF"/>
    <property type="match status" value="1"/>
</dbReference>
<feature type="region of interest" description="Disordered" evidence="8">
    <location>
        <begin position="141"/>
        <end position="160"/>
    </location>
</feature>
<comment type="subcellular location">
    <subcellularLocation>
        <location evidence="1">Nucleus</location>
    </subcellularLocation>
</comment>
<feature type="compositionally biased region" description="Pro residues" evidence="8">
    <location>
        <begin position="200"/>
        <end position="213"/>
    </location>
</feature>
<feature type="compositionally biased region" description="Pro residues" evidence="8">
    <location>
        <begin position="343"/>
        <end position="356"/>
    </location>
</feature>
<proteinExistence type="inferred from homology"/>
<keyword evidence="6" id="KW-0804">Transcription</keyword>
<evidence type="ECO:0000259" key="9">
    <source>
        <dbReference type="Pfam" id="PF09816"/>
    </source>
</evidence>